<dbReference type="HOGENOM" id="CLU_2530374_0_0_1"/>
<dbReference type="EMBL" id="CAEY01000078">
    <property type="status" value="NOT_ANNOTATED_CDS"/>
    <property type="molecule type" value="Genomic_DNA"/>
</dbReference>
<reference evidence="3" key="1">
    <citation type="submission" date="2011-08" db="EMBL/GenBank/DDBJ databases">
        <authorList>
            <person name="Rombauts S."/>
        </authorList>
    </citation>
    <scope>NUCLEOTIDE SEQUENCE</scope>
    <source>
        <strain evidence="3">London</strain>
    </source>
</reference>
<keyword evidence="3" id="KW-1185">Reference proteome</keyword>
<accession>T1KHQ9</accession>
<evidence type="ECO:0000313" key="3">
    <source>
        <dbReference type="Proteomes" id="UP000015104"/>
    </source>
</evidence>
<proteinExistence type="predicted"/>
<dbReference type="EnsemblMetazoa" id="tetur11g05280.1">
    <property type="protein sequence ID" value="tetur11g05280.1"/>
    <property type="gene ID" value="tetur11g05280"/>
</dbReference>
<evidence type="ECO:0000256" key="1">
    <source>
        <dbReference type="SAM" id="SignalP"/>
    </source>
</evidence>
<feature type="chain" id="PRO_5004591530" description="Secreted protein" evidence="1">
    <location>
        <begin position="25"/>
        <end position="84"/>
    </location>
</feature>
<name>T1KHQ9_TETUR</name>
<dbReference type="AlphaFoldDB" id="T1KHQ9"/>
<reference evidence="2" key="2">
    <citation type="submission" date="2015-06" db="UniProtKB">
        <authorList>
            <consortium name="EnsemblMetazoa"/>
        </authorList>
    </citation>
    <scope>IDENTIFICATION</scope>
</reference>
<evidence type="ECO:0008006" key="4">
    <source>
        <dbReference type="Google" id="ProtNLM"/>
    </source>
</evidence>
<dbReference type="Proteomes" id="UP000015104">
    <property type="component" value="Unassembled WGS sequence"/>
</dbReference>
<organism evidence="2 3">
    <name type="scientific">Tetranychus urticae</name>
    <name type="common">Two-spotted spider mite</name>
    <dbReference type="NCBI Taxonomy" id="32264"/>
    <lineage>
        <taxon>Eukaryota</taxon>
        <taxon>Metazoa</taxon>
        <taxon>Ecdysozoa</taxon>
        <taxon>Arthropoda</taxon>
        <taxon>Chelicerata</taxon>
        <taxon>Arachnida</taxon>
        <taxon>Acari</taxon>
        <taxon>Acariformes</taxon>
        <taxon>Trombidiformes</taxon>
        <taxon>Prostigmata</taxon>
        <taxon>Eleutherengona</taxon>
        <taxon>Raphignathae</taxon>
        <taxon>Tetranychoidea</taxon>
        <taxon>Tetranychidae</taxon>
        <taxon>Tetranychus</taxon>
    </lineage>
</organism>
<evidence type="ECO:0000313" key="2">
    <source>
        <dbReference type="EnsemblMetazoa" id="tetur11g05280.1"/>
    </source>
</evidence>
<feature type="signal peptide" evidence="1">
    <location>
        <begin position="1"/>
        <end position="24"/>
    </location>
</feature>
<protein>
    <recommendedName>
        <fullName evidence="4">Secreted protein</fullName>
    </recommendedName>
</protein>
<keyword evidence="1" id="KW-0732">Signal</keyword>
<sequence>MKQQAIRVILLAILLCIQVFIVTAGGDKDSDTIIMNDSGDIIWKEDGGKGGKKGGDTIIMRERRRRDVLIPVIRANHEDIVVKR</sequence>